<dbReference type="Proteomes" id="UP000233535">
    <property type="component" value="Unassembled WGS sequence"/>
</dbReference>
<comment type="caution">
    <text evidence="1">The sequence shown here is derived from an EMBL/GenBank/DDBJ whole genome shotgun (WGS) entry which is preliminary data.</text>
</comment>
<gene>
    <name evidence="1" type="ORF">BZG02_11760</name>
</gene>
<dbReference type="EMBL" id="MVDD01000007">
    <property type="protein sequence ID" value="PKQ62863.1"/>
    <property type="molecule type" value="Genomic_DNA"/>
</dbReference>
<protein>
    <submittedName>
        <fullName evidence="1">Uncharacterized protein</fullName>
    </submittedName>
</protein>
<evidence type="ECO:0000313" key="1">
    <source>
        <dbReference type="EMBL" id="PKQ62863.1"/>
    </source>
</evidence>
<reference evidence="1 2" key="1">
    <citation type="journal article" date="2017" name="Front. Microbiol.">
        <title>Labilibaculum manganireducens gen. nov., sp. nov. and Labilibaculum filiforme sp. nov., Novel Bacteroidetes Isolated from Subsurface Sediments of the Baltic Sea.</title>
        <authorList>
            <person name="Vandieken V."/>
            <person name="Marshall I.P."/>
            <person name="Niemann H."/>
            <person name="Engelen B."/>
            <person name="Cypionka H."/>
        </authorList>
    </citation>
    <scope>NUCLEOTIDE SEQUENCE [LARGE SCALE GENOMIC DNA]</scope>
    <source>
        <strain evidence="1 2">59.16B</strain>
    </source>
</reference>
<accession>A0A2N3HXW8</accession>
<evidence type="ECO:0000313" key="2">
    <source>
        <dbReference type="Proteomes" id="UP000233535"/>
    </source>
</evidence>
<name>A0A2N3HXW8_9BACT</name>
<keyword evidence="2" id="KW-1185">Reference proteome</keyword>
<dbReference type="AlphaFoldDB" id="A0A2N3HXW8"/>
<proteinExistence type="predicted"/>
<organism evidence="1 2">
    <name type="scientific">Labilibaculum filiforme</name>
    <dbReference type="NCBI Taxonomy" id="1940526"/>
    <lineage>
        <taxon>Bacteria</taxon>
        <taxon>Pseudomonadati</taxon>
        <taxon>Bacteroidota</taxon>
        <taxon>Bacteroidia</taxon>
        <taxon>Marinilabiliales</taxon>
        <taxon>Marinifilaceae</taxon>
        <taxon>Labilibaculum</taxon>
    </lineage>
</organism>
<sequence length="63" mass="7124">MFCAMLKLGIGLGIVVESPQGGTTEDLEWKARHAGEPQNEFLWKKEKPFQINGMALYLFLVEL</sequence>